<dbReference type="Proteomes" id="UP000032673">
    <property type="component" value="Unassembled WGS sequence"/>
</dbReference>
<gene>
    <name evidence="1" type="ORF">Abin_006_037</name>
</gene>
<accession>A0ABQ0K3W4</accession>
<dbReference type="EMBL" id="BAMW01000006">
    <property type="protein sequence ID" value="GAN62047.1"/>
    <property type="molecule type" value="Genomic_DNA"/>
</dbReference>
<protein>
    <submittedName>
        <fullName evidence="1">Uncharacterized protein</fullName>
    </submittedName>
</protein>
<keyword evidence="2" id="KW-1185">Reference proteome</keyword>
<dbReference type="PROSITE" id="PS51257">
    <property type="entry name" value="PROKAR_LIPOPROTEIN"/>
    <property type="match status" value="1"/>
</dbReference>
<name>A0ABQ0K3W4_9PROT</name>
<evidence type="ECO:0000313" key="1">
    <source>
        <dbReference type="EMBL" id="GAN62047.1"/>
    </source>
</evidence>
<organism evidence="1 2">
    <name type="scientific">Acetobacter indonesiensis</name>
    <dbReference type="NCBI Taxonomy" id="104101"/>
    <lineage>
        <taxon>Bacteria</taxon>
        <taxon>Pseudomonadati</taxon>
        <taxon>Pseudomonadota</taxon>
        <taxon>Alphaproteobacteria</taxon>
        <taxon>Acetobacterales</taxon>
        <taxon>Acetobacteraceae</taxon>
        <taxon>Acetobacter</taxon>
    </lineage>
</organism>
<proteinExistence type="predicted"/>
<reference evidence="1 2" key="1">
    <citation type="submission" date="2012-11" db="EMBL/GenBank/DDBJ databases">
        <title>Whole genome sequence of Acetobacter indonesiensis 5H-1.</title>
        <authorList>
            <person name="Azuma Y."/>
            <person name="Higashiura N."/>
            <person name="Hirakawa H."/>
            <person name="Matsushita K."/>
        </authorList>
    </citation>
    <scope>NUCLEOTIDE SEQUENCE [LARGE SCALE GENOMIC DNA]</scope>
    <source>
        <strain evidence="1 2">5H-1</strain>
    </source>
</reference>
<sequence>MRVFGRPLSRPVAEALHPAIGALSACLPTRKQVLQAAFLIGEPPPEPEDVIFRNGYDLFCRLCPALPANYWERGAMLEELFRPILENAQDKSGVLPDAAHGITASTAPAMILSYHAIHWALGARAAAMALYSAPP</sequence>
<comment type="caution">
    <text evidence="1">The sequence shown here is derived from an EMBL/GenBank/DDBJ whole genome shotgun (WGS) entry which is preliminary data.</text>
</comment>
<evidence type="ECO:0000313" key="2">
    <source>
        <dbReference type="Proteomes" id="UP000032673"/>
    </source>
</evidence>